<keyword evidence="2" id="KW-1185">Reference proteome</keyword>
<dbReference type="InParanoid" id="A0A3N0V9X1"/>
<gene>
    <name evidence="1" type="ORF">ED208_12020</name>
</gene>
<evidence type="ECO:0000313" key="2">
    <source>
        <dbReference type="Proteomes" id="UP000282106"/>
    </source>
</evidence>
<comment type="caution">
    <text evidence="1">The sequence shown here is derived from an EMBL/GenBank/DDBJ whole genome shotgun (WGS) entry which is preliminary data.</text>
</comment>
<accession>A0A3N0V9X1</accession>
<name>A0A3N0V9X1_9GAMM</name>
<dbReference type="AlphaFoldDB" id="A0A3N0V9X1"/>
<protein>
    <recommendedName>
        <fullName evidence="3">TIGR03016 family PEP-CTERM system-associated outer membrane protein</fullName>
    </recommendedName>
</protein>
<evidence type="ECO:0000313" key="1">
    <source>
        <dbReference type="EMBL" id="ROH89128.1"/>
    </source>
</evidence>
<dbReference type="Proteomes" id="UP000282106">
    <property type="component" value="Unassembled WGS sequence"/>
</dbReference>
<proteinExistence type="predicted"/>
<dbReference type="EMBL" id="RJVO01000005">
    <property type="protein sequence ID" value="ROH89128.1"/>
    <property type="molecule type" value="Genomic_DNA"/>
</dbReference>
<evidence type="ECO:0008006" key="3">
    <source>
        <dbReference type="Google" id="ProtNLM"/>
    </source>
</evidence>
<organism evidence="1 2">
    <name type="scientific">Stagnimonas aquatica</name>
    <dbReference type="NCBI Taxonomy" id="2689987"/>
    <lineage>
        <taxon>Bacteria</taxon>
        <taxon>Pseudomonadati</taxon>
        <taxon>Pseudomonadota</taxon>
        <taxon>Gammaproteobacteria</taxon>
        <taxon>Nevskiales</taxon>
        <taxon>Nevskiaceae</taxon>
        <taxon>Stagnimonas</taxon>
    </lineage>
</organism>
<reference evidence="1 2" key="1">
    <citation type="submission" date="2018-10" db="EMBL/GenBank/DDBJ databases">
        <authorList>
            <person name="Chen W.-M."/>
        </authorList>
    </citation>
    <scope>NUCLEOTIDE SEQUENCE [LARGE SCALE GENOMIC DNA]</scope>
    <source>
        <strain evidence="1 2">THS-13</strain>
    </source>
</reference>
<sequence>MAMLPASSGTSSVRPSASSAWVLAALLVAPAPAWALSLELKPSVHAELRYDDNIFRASETPSAGAASKVGDALSQYGAGARLTLRHSLQSLELRGEFDQVDYREQSQLDHQRYRLAAEARLAYGSDWRADLKAERQRRLENFAYRDDTQPGFVRLDNASAELRYALTPRWSASAKADRYASRASLLSSQDYDLTETGVEAGGQYRRDGYSSLGLYLRQVEGEFPNRVVVAGDGREKDYRQRSLILRAGYTPSGLSDLAAQLGYTQRRHTQADVEDFSGFTGRLAYSRRLSGRTRLKAEVYRDLFYVEEVNANYVENLGLSLSADWRYSVKLALAAALERVQSDYRGSSGIASLGEARSDDLLRLSLGADYQPFYRFSILPEYRYERRGSNALNSDYRDSIVGIDFSYRYGAAWD</sequence>
<dbReference type="SUPFAM" id="SSF56935">
    <property type="entry name" value="Porins"/>
    <property type="match status" value="1"/>
</dbReference>